<reference evidence="2" key="2">
    <citation type="submission" date="2023-01" db="EMBL/GenBank/DDBJ databases">
        <title>Human gut microbiome strain richness.</title>
        <authorList>
            <person name="Chen-Liaw A."/>
        </authorList>
    </citation>
    <scope>NUCLEOTIDE SEQUENCE</scope>
    <source>
        <strain evidence="2">1001275st1_F4_1001275B_160808</strain>
    </source>
</reference>
<organism evidence="1 3">
    <name type="scientific">Ruminococcus bicirculans</name>
    <name type="common">ex Wegman et al. 2014</name>
    <dbReference type="NCBI Taxonomy" id="1160721"/>
    <lineage>
        <taxon>Bacteria</taxon>
        <taxon>Bacillati</taxon>
        <taxon>Bacillota</taxon>
        <taxon>Clostridia</taxon>
        <taxon>Eubacteriales</taxon>
        <taxon>Oscillospiraceae</taxon>
        <taxon>Ruminococcus</taxon>
    </lineage>
</organism>
<dbReference type="Proteomes" id="UP001206236">
    <property type="component" value="Unassembled WGS sequence"/>
</dbReference>
<gene>
    <name evidence="1" type="ORF">NE632_08165</name>
    <name evidence="2" type="ORF">PNU62_08715</name>
</gene>
<dbReference type="EMBL" id="JANGCN010000016">
    <property type="protein sequence ID" value="MCQ5153284.1"/>
    <property type="molecule type" value="Genomic_DNA"/>
</dbReference>
<accession>A0AAW5KI62</accession>
<evidence type="ECO:0000313" key="3">
    <source>
        <dbReference type="Proteomes" id="UP001206236"/>
    </source>
</evidence>
<evidence type="ECO:0000313" key="2">
    <source>
        <dbReference type="EMBL" id="MDB8745094.1"/>
    </source>
</evidence>
<sequence>MKMIRFENVCDSIREAMFRFYMEQTCFDRDVCVEKIEKLVDRTFDAMSEIPNTNLTVGNIPRFAVMADEYTEEILPMYIKNSDMLYTEAVQLASFVTDGYSSDKSVGAYTARGYDIVYDFTSGKVKLLYFVMTDCNDMLTLYRTETDYIEKFSCYKFTEILYSQMTEMLKNSIFVPTLNVFMEVC</sequence>
<protein>
    <submittedName>
        <fullName evidence="1">Uncharacterized protein</fullName>
    </submittedName>
</protein>
<comment type="caution">
    <text evidence="1">The sequence shown here is derived from an EMBL/GenBank/DDBJ whole genome shotgun (WGS) entry which is preliminary data.</text>
</comment>
<proteinExistence type="predicted"/>
<dbReference type="AlphaFoldDB" id="A0AAW5KI62"/>
<name>A0AAW5KI62_9FIRM</name>
<dbReference type="EMBL" id="JAQMLV010000010">
    <property type="protein sequence ID" value="MDB8745094.1"/>
    <property type="molecule type" value="Genomic_DNA"/>
</dbReference>
<evidence type="ECO:0000313" key="1">
    <source>
        <dbReference type="EMBL" id="MCQ5153284.1"/>
    </source>
</evidence>
<reference evidence="1" key="1">
    <citation type="submission" date="2022-06" db="EMBL/GenBank/DDBJ databases">
        <title>Isolation of gut microbiota from human fecal samples.</title>
        <authorList>
            <person name="Pamer E.G."/>
            <person name="Barat B."/>
            <person name="Waligurski E."/>
            <person name="Medina S."/>
            <person name="Paddock L."/>
            <person name="Mostad J."/>
        </authorList>
    </citation>
    <scope>NUCLEOTIDE SEQUENCE</scope>
    <source>
        <strain evidence="1">DFI.5.57</strain>
    </source>
</reference>
<dbReference type="Proteomes" id="UP001211015">
    <property type="component" value="Unassembled WGS sequence"/>
</dbReference>
<dbReference type="RefSeq" id="WP_177523395.1">
    <property type="nucleotide sequence ID" value="NZ_DAWEQM010000006.1"/>
</dbReference>